<sequence>MSSETTPVAHRQLRRAVGALCTSGELSSRLEQAHRALADVDAEHHLPQSLRHRFDELLADIAYGADDLGEALRRMSTPDREHLADRIVSMFDEALRHVGMEG</sequence>
<keyword evidence="2" id="KW-1185">Reference proteome</keyword>
<protein>
    <submittedName>
        <fullName evidence="1">Uncharacterized protein</fullName>
    </submittedName>
</protein>
<dbReference type="AlphaFoldDB" id="A0A5D8Z506"/>
<reference evidence="1 2" key="1">
    <citation type="submission" date="2019-08" db="EMBL/GenBank/DDBJ databases">
        <title>Draft genome sequence of Lysobacter sp. UKS-15.</title>
        <authorList>
            <person name="Im W.-T."/>
        </authorList>
    </citation>
    <scope>NUCLEOTIDE SEQUENCE [LARGE SCALE GENOMIC DNA]</scope>
    <source>
        <strain evidence="1 2">UKS-15</strain>
    </source>
</reference>
<organism evidence="1 2">
    <name type="scientific">Cognatilysobacter lacus</name>
    <dbReference type="NCBI Taxonomy" id="1643323"/>
    <lineage>
        <taxon>Bacteria</taxon>
        <taxon>Pseudomonadati</taxon>
        <taxon>Pseudomonadota</taxon>
        <taxon>Gammaproteobacteria</taxon>
        <taxon>Lysobacterales</taxon>
        <taxon>Lysobacteraceae</taxon>
        <taxon>Cognatilysobacter</taxon>
    </lineage>
</organism>
<dbReference type="RefSeq" id="WP_149352830.1">
    <property type="nucleotide sequence ID" value="NZ_VTRV01000072.1"/>
</dbReference>
<accession>A0A5D8Z506</accession>
<evidence type="ECO:0000313" key="2">
    <source>
        <dbReference type="Proteomes" id="UP000323164"/>
    </source>
</evidence>
<comment type="caution">
    <text evidence="1">The sequence shown here is derived from an EMBL/GenBank/DDBJ whole genome shotgun (WGS) entry which is preliminary data.</text>
</comment>
<dbReference type="Proteomes" id="UP000323164">
    <property type="component" value="Unassembled WGS sequence"/>
</dbReference>
<evidence type="ECO:0000313" key="1">
    <source>
        <dbReference type="EMBL" id="TZF89757.1"/>
    </source>
</evidence>
<proteinExistence type="predicted"/>
<name>A0A5D8Z506_9GAMM</name>
<dbReference type="EMBL" id="VTRV01000072">
    <property type="protein sequence ID" value="TZF89757.1"/>
    <property type="molecule type" value="Genomic_DNA"/>
</dbReference>
<dbReference type="OrthoDB" id="6024571at2"/>
<gene>
    <name evidence="1" type="ORF">FW784_08040</name>
</gene>